<protein>
    <submittedName>
        <fullName evidence="5">Transcriptional regulator</fullName>
    </submittedName>
</protein>
<evidence type="ECO:0000313" key="5">
    <source>
        <dbReference type="EMBL" id="PZN77675.1"/>
    </source>
</evidence>
<proteinExistence type="predicted"/>
<keyword evidence="1" id="KW-0805">Transcription regulation</keyword>
<evidence type="ECO:0000256" key="1">
    <source>
        <dbReference type="ARBA" id="ARBA00023015"/>
    </source>
</evidence>
<evidence type="ECO:0000256" key="2">
    <source>
        <dbReference type="ARBA" id="ARBA00023125"/>
    </source>
</evidence>
<dbReference type="Pfam" id="PF15731">
    <property type="entry name" value="MqsA_antitoxin"/>
    <property type="match status" value="1"/>
</dbReference>
<dbReference type="Proteomes" id="UP000249396">
    <property type="component" value="Unassembled WGS sequence"/>
</dbReference>
<dbReference type="PANTHER" id="PTHR36511">
    <property type="entry name" value="MERR FAMILY BACTERIAL REGULATORY PROTEIN"/>
    <property type="match status" value="1"/>
</dbReference>
<evidence type="ECO:0000259" key="4">
    <source>
        <dbReference type="PROSITE" id="PS50943"/>
    </source>
</evidence>
<dbReference type="InterPro" id="IPR032758">
    <property type="entry name" value="MqsA/HigA-2"/>
</dbReference>
<sequence>MSNQAYITGEELGEKLLQSVREMKAGLGRVVYSPIDEIRTKTGLSKTQFAALLGISVTLLQEWEQGVQQPVGAASTLLRIAERHPEVLRELAA</sequence>
<accession>A0A2W4R063</accession>
<feature type="domain" description="HTH cro/C1-type" evidence="4">
    <location>
        <begin position="35"/>
        <end position="70"/>
    </location>
</feature>
<dbReference type="InterPro" id="IPR001387">
    <property type="entry name" value="Cro/C1-type_HTH"/>
</dbReference>
<organism evidence="5 6">
    <name type="scientific">Candidatus Methylumidiphilus alinenensis</name>
    <dbReference type="NCBI Taxonomy" id="2202197"/>
    <lineage>
        <taxon>Bacteria</taxon>
        <taxon>Pseudomonadati</taxon>
        <taxon>Pseudomonadota</taxon>
        <taxon>Gammaproteobacteria</taxon>
        <taxon>Methylococcales</taxon>
        <taxon>Candidatus Methylumidiphilus</taxon>
    </lineage>
</organism>
<evidence type="ECO:0000256" key="3">
    <source>
        <dbReference type="ARBA" id="ARBA00023163"/>
    </source>
</evidence>
<comment type="caution">
    <text evidence="5">The sequence shown here is derived from an EMBL/GenBank/DDBJ whole genome shotgun (WGS) entry which is preliminary data.</text>
</comment>
<dbReference type="CDD" id="cd00093">
    <property type="entry name" value="HTH_XRE"/>
    <property type="match status" value="1"/>
</dbReference>
<dbReference type="PROSITE" id="PS50943">
    <property type="entry name" value="HTH_CROC1"/>
    <property type="match status" value="1"/>
</dbReference>
<gene>
    <name evidence="5" type="ORF">DM484_14335</name>
</gene>
<dbReference type="SUPFAM" id="SSF47413">
    <property type="entry name" value="lambda repressor-like DNA-binding domains"/>
    <property type="match status" value="1"/>
</dbReference>
<evidence type="ECO:0000313" key="6">
    <source>
        <dbReference type="Proteomes" id="UP000249396"/>
    </source>
</evidence>
<dbReference type="InterPro" id="IPR052359">
    <property type="entry name" value="HTH-type_reg/antitoxin"/>
</dbReference>
<dbReference type="InterPro" id="IPR010982">
    <property type="entry name" value="Lambda_DNA-bd_dom_sf"/>
</dbReference>
<reference evidence="5 6" key="1">
    <citation type="journal article" date="2018" name="Aquat. Microb. Ecol.">
        <title>Gammaproteobacterial methanotrophs dominate.</title>
        <authorList>
            <person name="Rissanen A.J."/>
            <person name="Saarenheimo J."/>
            <person name="Tiirola M."/>
            <person name="Peura S."/>
            <person name="Aalto S.L."/>
            <person name="Karvinen A."/>
            <person name="Nykanen H."/>
        </authorList>
    </citation>
    <scope>NUCLEOTIDE SEQUENCE [LARGE SCALE GENOMIC DNA]</scope>
    <source>
        <strain evidence="5">AMbin10</strain>
    </source>
</reference>
<dbReference type="EMBL" id="QJPH01000332">
    <property type="protein sequence ID" value="PZN77675.1"/>
    <property type="molecule type" value="Genomic_DNA"/>
</dbReference>
<dbReference type="Gene3D" id="1.10.260.40">
    <property type="entry name" value="lambda repressor-like DNA-binding domains"/>
    <property type="match status" value="1"/>
</dbReference>
<keyword evidence="3" id="KW-0804">Transcription</keyword>
<dbReference type="GO" id="GO:0003677">
    <property type="term" value="F:DNA binding"/>
    <property type="evidence" value="ECO:0007669"/>
    <property type="project" value="UniProtKB-KW"/>
</dbReference>
<dbReference type="AlphaFoldDB" id="A0A2W4R063"/>
<keyword evidence="2" id="KW-0238">DNA-binding</keyword>
<name>A0A2W4R063_9GAMM</name>
<dbReference type="PANTHER" id="PTHR36511:SF4">
    <property type="entry name" value="ANTITOXIN MQSA"/>
    <property type="match status" value="1"/>
</dbReference>